<evidence type="ECO:0000313" key="1">
    <source>
        <dbReference type="EMBL" id="OCS83450.1"/>
    </source>
</evidence>
<dbReference type="Proteomes" id="UP000093482">
    <property type="component" value="Unassembled WGS sequence"/>
</dbReference>
<protein>
    <submittedName>
        <fullName evidence="1">Uncharacterized protein</fullName>
    </submittedName>
</protein>
<sequence>MMKRTRAYTRQQRQRAIRKKLDIIQRILHVERLPIVGKLSKGKVHCSCNVCRYEQRYRIPKAKEHALWQAHQQQLNE</sequence>
<evidence type="ECO:0000313" key="2">
    <source>
        <dbReference type="Proteomes" id="UP000093482"/>
    </source>
</evidence>
<organism evidence="1 2">
    <name type="scientific">Caryophanon latum</name>
    <dbReference type="NCBI Taxonomy" id="33977"/>
    <lineage>
        <taxon>Bacteria</taxon>
        <taxon>Bacillati</taxon>
        <taxon>Bacillota</taxon>
        <taxon>Bacilli</taxon>
        <taxon>Bacillales</taxon>
        <taxon>Caryophanaceae</taxon>
        <taxon>Caryophanon</taxon>
    </lineage>
</organism>
<keyword evidence="2" id="KW-1185">Reference proteome</keyword>
<dbReference type="AlphaFoldDB" id="A0A1C0Y8H8"/>
<dbReference type="EMBL" id="MATO01000089">
    <property type="protein sequence ID" value="OCS83450.1"/>
    <property type="molecule type" value="Genomic_DNA"/>
</dbReference>
<dbReference type="OrthoDB" id="2003637at2"/>
<gene>
    <name evidence="1" type="ORF">A6K76_03485</name>
</gene>
<comment type="caution">
    <text evidence="1">The sequence shown here is derived from an EMBL/GenBank/DDBJ whole genome shotgun (WGS) entry which is preliminary data.</text>
</comment>
<name>A0A1C0Y8H8_9BACL</name>
<proteinExistence type="predicted"/>
<reference evidence="1 2" key="1">
    <citation type="submission" date="2016-07" db="EMBL/GenBank/DDBJ databases">
        <title>Caryophanon latum genome sequencing.</title>
        <authorList>
            <person name="Verma A."/>
            <person name="Pal Y."/>
            <person name="Krishnamurthi S."/>
        </authorList>
    </citation>
    <scope>NUCLEOTIDE SEQUENCE [LARGE SCALE GENOMIC DNA]</scope>
    <source>
        <strain evidence="1 2">DSM 14151</strain>
    </source>
</reference>
<accession>A0A1C0Y8H8</accession>
<dbReference type="RefSeq" id="WP_066466623.1">
    <property type="nucleotide sequence ID" value="NZ_MATO01000089.1"/>
</dbReference>